<dbReference type="SUPFAM" id="SSF52266">
    <property type="entry name" value="SGNH hydrolase"/>
    <property type="match status" value="1"/>
</dbReference>
<accession>A0AA96WQA2</accession>
<sequence length="319" mass="36435">MKSFTYRLLGFVSMQILVSLVFVIPYLQKYDNAVSQGFMASSIEKHHRLETVSSPRLILVGGSSVAFGINSPDLQARLPYQVINMGIHAGLGAEFMLNEVKSSVKSGDVIVISLEYETFDKFPPDPKQVIDSIEARKENIAFLPLSYVPTLLDEGLLQLGSFLRRSGALIQSGSLERLPYYTRAGFNQYGDTVAHYPLPDDTNKLAGEGRYYRFESERIQRTIRAMNQFYEFCRSQGAQVFFVYPPLMPRVLNMNQAEIAKIETELTHSLRFPILGKPEEFAYSDTDYFDTRYHLNQRGVQQRTEDLVRYLSPYLSTRK</sequence>
<evidence type="ECO:0000256" key="1">
    <source>
        <dbReference type="SAM" id="Phobius"/>
    </source>
</evidence>
<gene>
    <name evidence="2" type="ORF">Q2T42_19290</name>
</gene>
<protein>
    <recommendedName>
        <fullName evidence="3">DUF1574 domain-containing protein</fullName>
    </recommendedName>
</protein>
<dbReference type="RefSeq" id="WP_316426161.1">
    <property type="nucleotide sequence ID" value="NZ_CP130144.1"/>
</dbReference>
<dbReference type="EMBL" id="CP130144">
    <property type="protein sequence ID" value="WNZ43980.1"/>
    <property type="molecule type" value="Genomic_DNA"/>
</dbReference>
<keyword evidence="1" id="KW-0472">Membrane</keyword>
<feature type="transmembrane region" description="Helical" evidence="1">
    <location>
        <begin position="6"/>
        <end position="27"/>
    </location>
</feature>
<organism evidence="2">
    <name type="scientific">Leptolyngbya boryana CZ1</name>
    <dbReference type="NCBI Taxonomy" id="3060204"/>
    <lineage>
        <taxon>Bacteria</taxon>
        <taxon>Bacillati</taxon>
        <taxon>Cyanobacteriota</taxon>
        <taxon>Cyanophyceae</taxon>
        <taxon>Leptolyngbyales</taxon>
        <taxon>Leptolyngbyaceae</taxon>
        <taxon>Leptolyngbya group</taxon>
        <taxon>Leptolyngbya</taxon>
    </lineage>
</organism>
<keyword evidence="1" id="KW-0812">Transmembrane</keyword>
<proteinExistence type="predicted"/>
<dbReference type="AlphaFoldDB" id="A0AA96WQA2"/>
<name>A0AA96WQA2_LEPBY</name>
<reference evidence="2" key="2">
    <citation type="submission" date="2023-07" db="EMBL/GenBank/DDBJ databases">
        <authorList>
            <person name="Bai X.-H."/>
            <person name="Wang H.-H."/>
            <person name="Wang J."/>
            <person name="Ma M.-Y."/>
            <person name="Hu H.-H."/>
            <person name="Song Z.-L."/>
            <person name="Ma H.-G."/>
            <person name="Fan Y."/>
            <person name="Du C.-Y."/>
            <person name="Xu J.-C."/>
        </authorList>
    </citation>
    <scope>NUCLEOTIDE SEQUENCE</scope>
    <source>
        <strain evidence="2">CZ1</strain>
    </source>
</reference>
<reference evidence="2" key="1">
    <citation type="journal article" date="2023" name="Plants (Basel)">
        <title>Genomic Analysis of Leptolyngbya boryana CZ1 Reveals Efficient Carbon Fixation Modules.</title>
        <authorList>
            <person name="Bai X."/>
            <person name="Wang H."/>
            <person name="Cheng W."/>
            <person name="Wang J."/>
            <person name="Ma M."/>
            <person name="Hu H."/>
            <person name="Song Z."/>
            <person name="Ma H."/>
            <person name="Fan Y."/>
            <person name="Du C."/>
            <person name="Xu J."/>
        </authorList>
    </citation>
    <scope>NUCLEOTIDE SEQUENCE</scope>
    <source>
        <strain evidence="2">CZ1</strain>
    </source>
</reference>
<evidence type="ECO:0008006" key="3">
    <source>
        <dbReference type="Google" id="ProtNLM"/>
    </source>
</evidence>
<keyword evidence="1" id="KW-1133">Transmembrane helix</keyword>
<evidence type="ECO:0000313" key="2">
    <source>
        <dbReference type="EMBL" id="WNZ43980.1"/>
    </source>
</evidence>